<evidence type="ECO:0000256" key="1">
    <source>
        <dbReference type="ARBA" id="ARBA00004521"/>
    </source>
</evidence>
<evidence type="ECO:0000256" key="13">
    <source>
        <dbReference type="ARBA" id="ARBA00038636"/>
    </source>
</evidence>
<evidence type="ECO:0000256" key="11">
    <source>
        <dbReference type="ARBA" id="ARBA00023136"/>
    </source>
</evidence>
<dbReference type="Gene3D" id="1.10.238.10">
    <property type="entry name" value="EF-hand"/>
    <property type="match status" value="1"/>
</dbReference>
<feature type="domain" description="EF-hand" evidence="15">
    <location>
        <begin position="104"/>
        <end position="139"/>
    </location>
</feature>
<feature type="region of interest" description="Disordered" evidence="14">
    <location>
        <begin position="1"/>
        <end position="39"/>
    </location>
</feature>
<accession>A0A0P7UD82</accession>
<protein>
    <recommendedName>
        <fullName evidence="15">EF-hand domain-containing protein</fullName>
    </recommendedName>
</protein>
<evidence type="ECO:0000256" key="9">
    <source>
        <dbReference type="ARBA" id="ARBA00022989"/>
    </source>
</evidence>
<dbReference type="InterPro" id="IPR001751">
    <property type="entry name" value="S100/CaBP7/8-like_CS"/>
</dbReference>
<evidence type="ECO:0000256" key="8">
    <source>
        <dbReference type="ARBA" id="ARBA00022837"/>
    </source>
</evidence>
<dbReference type="InterPro" id="IPR002048">
    <property type="entry name" value="EF_hand_dom"/>
</dbReference>
<evidence type="ECO:0000256" key="2">
    <source>
        <dbReference type="ARBA" id="ARBA00004556"/>
    </source>
</evidence>
<feature type="compositionally biased region" description="Basic and acidic residues" evidence="14">
    <location>
        <begin position="1"/>
        <end position="13"/>
    </location>
</feature>
<dbReference type="GO" id="GO:0032588">
    <property type="term" value="C:trans-Golgi network membrane"/>
    <property type="evidence" value="ECO:0007669"/>
    <property type="project" value="UniProtKB-ARBA"/>
</dbReference>
<dbReference type="PROSITE" id="PS50222">
    <property type="entry name" value="EF_HAND_2"/>
    <property type="match status" value="2"/>
</dbReference>
<evidence type="ECO:0000256" key="10">
    <source>
        <dbReference type="ARBA" id="ARBA00023034"/>
    </source>
</evidence>
<evidence type="ECO:0000256" key="6">
    <source>
        <dbReference type="ARBA" id="ARBA00022723"/>
    </source>
</evidence>
<keyword evidence="3" id="KW-1003">Cell membrane</keyword>
<dbReference type="AlphaFoldDB" id="A0A0P7UD82"/>
<dbReference type="GO" id="GO:0048471">
    <property type="term" value="C:perinuclear region of cytoplasm"/>
    <property type="evidence" value="ECO:0007669"/>
    <property type="project" value="UniProtKB-SubCell"/>
</dbReference>
<dbReference type="InterPro" id="IPR051111">
    <property type="entry name" value="Ca-binding_regulatory"/>
</dbReference>
<dbReference type="EMBL" id="JARO02006135">
    <property type="protein sequence ID" value="KPP65692.1"/>
    <property type="molecule type" value="Genomic_DNA"/>
</dbReference>
<organism evidence="16 17">
    <name type="scientific">Scleropages formosus</name>
    <name type="common">Asian bonytongue</name>
    <name type="synonym">Osteoglossum formosum</name>
    <dbReference type="NCBI Taxonomy" id="113540"/>
    <lineage>
        <taxon>Eukaryota</taxon>
        <taxon>Metazoa</taxon>
        <taxon>Chordata</taxon>
        <taxon>Craniata</taxon>
        <taxon>Vertebrata</taxon>
        <taxon>Euteleostomi</taxon>
        <taxon>Actinopterygii</taxon>
        <taxon>Neopterygii</taxon>
        <taxon>Teleostei</taxon>
        <taxon>Osteoglossocephala</taxon>
        <taxon>Osteoglossomorpha</taxon>
        <taxon>Osteoglossiformes</taxon>
        <taxon>Osteoglossidae</taxon>
        <taxon>Scleropages</taxon>
    </lineage>
</organism>
<dbReference type="GO" id="GO:0005509">
    <property type="term" value="F:calcium ion binding"/>
    <property type="evidence" value="ECO:0007669"/>
    <property type="project" value="InterPro"/>
</dbReference>
<evidence type="ECO:0000256" key="12">
    <source>
        <dbReference type="ARBA" id="ARBA00037801"/>
    </source>
</evidence>
<evidence type="ECO:0000256" key="4">
    <source>
        <dbReference type="ARBA" id="ARBA00022490"/>
    </source>
</evidence>
<reference evidence="16 17" key="1">
    <citation type="submission" date="2015-08" db="EMBL/GenBank/DDBJ databases">
        <title>The genome of the Asian arowana (Scleropages formosus).</title>
        <authorList>
            <person name="Tan M.H."/>
            <person name="Gan H.M."/>
            <person name="Croft L.J."/>
            <person name="Austin C.M."/>
        </authorList>
    </citation>
    <scope>NUCLEOTIDE SEQUENCE [LARGE SCALE GENOMIC DNA]</scope>
    <source>
        <strain evidence="16">Aro1</strain>
    </source>
</reference>
<sequence>MDLPKEQGSEKEGVGTPSVTADHQTPEPAVLRAPSELKQQGAVWSPENEMGPPGLVSSLPLLPRCRRKMPFHHVTAGLLYKGNYLSRSLSDGSDSDQLANISVEELDEIREAFRVLDRDGNGFISKQELGMAMRSLGYMPSEVELAIIMQRLDMDGDGQVDFDEFMTILGPKLLSSETREGFLGNTIDTIFWQVRLIRPFFIFYFE</sequence>
<dbReference type="SMART" id="SM00054">
    <property type="entry name" value="EFh"/>
    <property type="match status" value="2"/>
</dbReference>
<keyword evidence="8" id="KW-0106">Calcium</keyword>
<comment type="caution">
    <text evidence="16">The sequence shown here is derived from an EMBL/GenBank/DDBJ whole genome shotgun (WGS) entry which is preliminary data.</text>
</comment>
<dbReference type="PROSITE" id="PS00018">
    <property type="entry name" value="EF_HAND_1"/>
    <property type="match status" value="2"/>
</dbReference>
<keyword evidence="7" id="KW-0677">Repeat</keyword>
<dbReference type="PANTHER" id="PTHR46311:SF3">
    <property type="entry name" value="CALCIUM-BINDING PROTEIN 8"/>
    <property type="match status" value="1"/>
</dbReference>
<evidence type="ECO:0000313" key="17">
    <source>
        <dbReference type="Proteomes" id="UP000034805"/>
    </source>
</evidence>
<dbReference type="FunFam" id="1.10.238.10:FF:000115">
    <property type="entry name" value="Calcium-binding protein 8"/>
    <property type="match status" value="1"/>
</dbReference>
<dbReference type="CDD" id="cd00051">
    <property type="entry name" value="EFh"/>
    <property type="match status" value="1"/>
</dbReference>
<feature type="domain" description="EF-hand" evidence="15">
    <location>
        <begin position="140"/>
        <end position="175"/>
    </location>
</feature>
<comment type="subunit">
    <text evidence="13">Interacts with PI4KB. This binding competes with FREQ/NCS1 binding in a calcium-dependent manner.</text>
</comment>
<dbReference type="STRING" id="113540.ENSSFOP00015008491"/>
<dbReference type="SUPFAM" id="SSF47473">
    <property type="entry name" value="EF-hand"/>
    <property type="match status" value="1"/>
</dbReference>
<keyword evidence="9" id="KW-1133">Transmembrane helix</keyword>
<evidence type="ECO:0000256" key="5">
    <source>
        <dbReference type="ARBA" id="ARBA00022692"/>
    </source>
</evidence>
<keyword evidence="4" id="KW-0963">Cytoplasm</keyword>
<dbReference type="Pfam" id="PF13499">
    <property type="entry name" value="EF-hand_7"/>
    <property type="match status" value="1"/>
</dbReference>
<keyword evidence="5" id="KW-0812">Transmembrane</keyword>
<evidence type="ECO:0000256" key="3">
    <source>
        <dbReference type="ARBA" id="ARBA00022475"/>
    </source>
</evidence>
<gene>
    <name evidence="16" type="ORF">Z043_115876</name>
</gene>
<keyword evidence="6" id="KW-0479">Metal-binding</keyword>
<dbReference type="InterPro" id="IPR018247">
    <property type="entry name" value="EF_Hand_1_Ca_BS"/>
</dbReference>
<evidence type="ECO:0000256" key="7">
    <source>
        <dbReference type="ARBA" id="ARBA00022737"/>
    </source>
</evidence>
<evidence type="ECO:0000256" key="14">
    <source>
        <dbReference type="SAM" id="MobiDB-lite"/>
    </source>
</evidence>
<comment type="subcellular location">
    <subcellularLocation>
        <location evidence="1">Cell membrane</location>
        <topology evidence="1">Single-pass type IV membrane protein</topology>
    </subcellularLocation>
    <subcellularLocation>
        <location evidence="2">Cytoplasm</location>
        <location evidence="2">Perinuclear region</location>
    </subcellularLocation>
    <subcellularLocation>
        <location evidence="12">Golgi apparatus</location>
        <location evidence="12">trans-Golgi network membrane</location>
        <topology evidence="12">Single-pass type IV membrane protein</topology>
    </subcellularLocation>
</comment>
<dbReference type="Proteomes" id="UP000034805">
    <property type="component" value="Unassembled WGS sequence"/>
</dbReference>
<dbReference type="PANTHER" id="PTHR46311">
    <property type="entry name" value="CALCIUM-BINDING PROTEIN 8-RELATED"/>
    <property type="match status" value="1"/>
</dbReference>
<evidence type="ECO:0000259" key="15">
    <source>
        <dbReference type="PROSITE" id="PS50222"/>
    </source>
</evidence>
<keyword evidence="10" id="KW-0333">Golgi apparatus</keyword>
<proteinExistence type="predicted"/>
<name>A0A0P7UD82_SCLFO</name>
<dbReference type="InterPro" id="IPR011992">
    <property type="entry name" value="EF-hand-dom_pair"/>
</dbReference>
<dbReference type="GO" id="GO:0005886">
    <property type="term" value="C:plasma membrane"/>
    <property type="evidence" value="ECO:0007669"/>
    <property type="project" value="UniProtKB-SubCell"/>
</dbReference>
<dbReference type="PROSITE" id="PS00303">
    <property type="entry name" value="S100_CABP"/>
    <property type="match status" value="1"/>
</dbReference>
<keyword evidence="11" id="KW-0472">Membrane</keyword>
<evidence type="ECO:0000313" key="16">
    <source>
        <dbReference type="EMBL" id="KPP65692.1"/>
    </source>
</evidence>